<keyword evidence="1" id="KW-0413">Isomerase</keyword>
<accession>A0A5S5CJ04</accession>
<keyword evidence="1" id="KW-0697">Rotamase</keyword>
<dbReference type="InterPro" id="IPR027304">
    <property type="entry name" value="Trigger_fact/SurA_dom_sf"/>
</dbReference>
<organism evidence="3 4">
    <name type="scientific">Paenibacillus methanolicus</name>
    <dbReference type="NCBI Taxonomy" id="582686"/>
    <lineage>
        <taxon>Bacteria</taxon>
        <taxon>Bacillati</taxon>
        <taxon>Bacillota</taxon>
        <taxon>Bacilli</taxon>
        <taxon>Bacillales</taxon>
        <taxon>Paenibacillaceae</taxon>
        <taxon>Paenibacillus</taxon>
    </lineage>
</organism>
<evidence type="ECO:0000259" key="2">
    <source>
        <dbReference type="PROSITE" id="PS50198"/>
    </source>
</evidence>
<dbReference type="PANTHER" id="PTHR47245:SF2">
    <property type="entry name" value="PEPTIDYL-PROLYL CIS-TRANS ISOMERASE HP_0175-RELATED"/>
    <property type="match status" value="1"/>
</dbReference>
<evidence type="ECO:0000256" key="1">
    <source>
        <dbReference type="PROSITE-ProRule" id="PRU00278"/>
    </source>
</evidence>
<comment type="caution">
    <text evidence="3">The sequence shown here is derived from an EMBL/GenBank/DDBJ whole genome shotgun (WGS) entry which is preliminary data.</text>
</comment>
<dbReference type="AlphaFoldDB" id="A0A5S5CJ04"/>
<evidence type="ECO:0000313" key="3">
    <source>
        <dbReference type="EMBL" id="TYP78897.1"/>
    </source>
</evidence>
<gene>
    <name evidence="3" type="ORF">BCM02_10112</name>
</gene>
<dbReference type="PANTHER" id="PTHR47245">
    <property type="entry name" value="PEPTIDYLPROLYL ISOMERASE"/>
    <property type="match status" value="1"/>
</dbReference>
<feature type="domain" description="PpiC" evidence="2">
    <location>
        <begin position="151"/>
        <end position="256"/>
    </location>
</feature>
<dbReference type="InterPro" id="IPR046357">
    <property type="entry name" value="PPIase_dom_sf"/>
</dbReference>
<protein>
    <submittedName>
        <fullName evidence="3">Foldase protein PrsA</fullName>
    </submittedName>
</protein>
<proteinExistence type="predicted"/>
<dbReference type="RefSeq" id="WP_148927031.1">
    <property type="nucleotide sequence ID" value="NZ_VNHS01000001.1"/>
</dbReference>
<evidence type="ECO:0000313" key="4">
    <source>
        <dbReference type="Proteomes" id="UP000323257"/>
    </source>
</evidence>
<keyword evidence="4" id="KW-1185">Reference proteome</keyword>
<dbReference type="PROSITE" id="PS50198">
    <property type="entry name" value="PPIC_PPIASE_2"/>
    <property type="match status" value="1"/>
</dbReference>
<dbReference type="Pfam" id="PF13616">
    <property type="entry name" value="Rotamase_3"/>
    <property type="match status" value="1"/>
</dbReference>
<dbReference type="OrthoDB" id="14196at2"/>
<dbReference type="InterPro" id="IPR000297">
    <property type="entry name" value="PPIase_PpiC"/>
</dbReference>
<dbReference type="GO" id="GO:0003755">
    <property type="term" value="F:peptidyl-prolyl cis-trans isomerase activity"/>
    <property type="evidence" value="ECO:0007669"/>
    <property type="project" value="UniProtKB-KW"/>
</dbReference>
<sequence>MSQRNTPVPSAGSGNVIATYKDGTVTEHEFLKYMAFVGLMNPDYANTLDTSPYKKMTLKQYIGHKVLYSLLGEISDEAIKKVDAQMNMFVEHLKRAIESDPTLKMQIEEAALSDSDIKYFYRLITTVTDAELNKISDDAAKMRFEETSADFNMVTVRHILISTIDKSSGEELDSMEEAFKRAQEVKMKLDAGGDWSVLAKEYSDDIASSNSGGLYRRQTVGNYIKNFKDAVNKQEIGQIGDPVKTEYGYHVIQVEKREEMTFDMLDQNQKFTIKQTLASEGLEKFMADELEGLIIKIDLPKDTTI</sequence>
<reference evidence="3 4" key="1">
    <citation type="submission" date="2019-07" db="EMBL/GenBank/DDBJ databases">
        <title>Genomic Encyclopedia of Type Strains, Phase III (KMG-III): the genomes of soil and plant-associated and newly described type strains.</title>
        <authorList>
            <person name="Whitman W."/>
        </authorList>
    </citation>
    <scope>NUCLEOTIDE SEQUENCE [LARGE SCALE GENOMIC DNA]</scope>
    <source>
        <strain evidence="3 4">BL24</strain>
    </source>
</reference>
<dbReference type="SUPFAM" id="SSF109998">
    <property type="entry name" value="Triger factor/SurA peptide-binding domain-like"/>
    <property type="match status" value="1"/>
</dbReference>
<dbReference type="EMBL" id="VNHS01000001">
    <property type="protein sequence ID" value="TYP78897.1"/>
    <property type="molecule type" value="Genomic_DNA"/>
</dbReference>
<name>A0A5S5CJ04_9BACL</name>
<dbReference type="Proteomes" id="UP000323257">
    <property type="component" value="Unassembled WGS sequence"/>
</dbReference>
<dbReference type="InterPro" id="IPR050245">
    <property type="entry name" value="PrsA_foldase"/>
</dbReference>
<dbReference type="Gene3D" id="3.10.50.40">
    <property type="match status" value="1"/>
</dbReference>
<dbReference type="SUPFAM" id="SSF54534">
    <property type="entry name" value="FKBP-like"/>
    <property type="match status" value="1"/>
</dbReference>